<feature type="transmembrane region" description="Helical" evidence="2">
    <location>
        <begin position="362"/>
        <end position="381"/>
    </location>
</feature>
<feature type="compositionally biased region" description="Low complexity" evidence="1">
    <location>
        <begin position="499"/>
        <end position="517"/>
    </location>
</feature>
<gene>
    <name evidence="3" type="ORF">GA0074696_0793</name>
</gene>
<evidence type="ECO:0000256" key="2">
    <source>
        <dbReference type="SAM" id="Phobius"/>
    </source>
</evidence>
<feature type="compositionally biased region" description="Low complexity" evidence="1">
    <location>
        <begin position="426"/>
        <end position="435"/>
    </location>
</feature>
<evidence type="ECO:0000256" key="1">
    <source>
        <dbReference type="SAM" id="MobiDB-lite"/>
    </source>
</evidence>
<feature type="transmembrane region" description="Helical" evidence="2">
    <location>
        <begin position="20"/>
        <end position="39"/>
    </location>
</feature>
<feature type="transmembrane region" description="Helical" evidence="2">
    <location>
        <begin position="149"/>
        <end position="169"/>
    </location>
</feature>
<keyword evidence="2" id="KW-1133">Transmembrane helix</keyword>
<organism evidence="3 4">
    <name type="scientific">Micromonospora purpureochromogenes</name>
    <dbReference type="NCBI Taxonomy" id="47872"/>
    <lineage>
        <taxon>Bacteria</taxon>
        <taxon>Bacillati</taxon>
        <taxon>Actinomycetota</taxon>
        <taxon>Actinomycetes</taxon>
        <taxon>Micromonosporales</taxon>
        <taxon>Micromonosporaceae</taxon>
        <taxon>Micromonospora</taxon>
    </lineage>
</organism>
<accession>A0A1C4V1U1</accession>
<reference evidence="3 4" key="1">
    <citation type="submission" date="2016-06" db="EMBL/GenBank/DDBJ databases">
        <authorList>
            <person name="Kjaerup R.B."/>
            <person name="Dalgaard T.S."/>
            <person name="Juul-Madsen H.R."/>
        </authorList>
    </citation>
    <scope>NUCLEOTIDE SEQUENCE [LARGE SCALE GENOMIC DNA]</scope>
    <source>
        <strain evidence="3 4">DSM 43821</strain>
    </source>
</reference>
<dbReference type="RefSeq" id="WP_088959831.1">
    <property type="nucleotide sequence ID" value="NZ_LT607410.1"/>
</dbReference>
<feature type="transmembrane region" description="Helical" evidence="2">
    <location>
        <begin position="261"/>
        <end position="282"/>
    </location>
</feature>
<feature type="transmembrane region" description="Helical" evidence="2">
    <location>
        <begin position="126"/>
        <end position="143"/>
    </location>
</feature>
<feature type="transmembrane region" description="Helical" evidence="2">
    <location>
        <begin position="69"/>
        <end position="89"/>
    </location>
</feature>
<sequence>MASTGTTTSPEGTGLIGGWARVHPVRAVAVAMILVSLVWRAQLASRGYLAVDDYVLIARAAEADLTPGFLLTLYNNHFMPAALLATWLVTRAVGLAYWPYVLLLTAAQAVLAVSFARLLRTLVRPGWALLVPLAVFLFSPLTLEATSWWAVGVNMLPMQIAMVLAVGAQVRYVRTGRRRHLVTLGLAVLFGLLFFEKALLVVPLVFLLTAFLFVGGPPVRAVLTTVRRYWPSWLLLTVMSLGFLALYGSRAESSLRRPDSLGEVLSFLWQLLGSTVVPGLLGGPWRWLPAGDGAAVTAPPELGRWIAWAAFLVLVVLTVRLRRVAGRAWLLLASYLTLVTALLAATRLGSIYSDVAGAVPRYVSDVVVVAALCIGVALLGLRPVPDRFAPADPAPADRADETDPATDDGNADPVTDDGDAARTDGDGTPATTGEAATDDEAPDRSAAPERVAADVERPAEPEPAPRVAVPAAAHRGHGVLHAEYDDDDLPPPVRPPAARPFDAPPQRTGAAAATTPPTATPPASPSAAPDPVDRTGDPTPTEPPADRPEQPAGMAAFTGGRDPDDPPPPAVLVRHREAVSAGLALALVAGGLGTAWTTARFGDEWAVKAGRTYLDTVRAELAAAPPGTVFFDQPVPGDVVPTLSAPYNRQSAFFRALPERPVFVTEAEAPSLFDPTGRISPVRIDGPSARPGPEQACGWKVTDGETVRMPLTGPRDDWFWVVRIGYLSSGDSTATFRFGGKEKRFPVKTGLNQIFFDFTGGGDTAELSVADPGVTLCTNEVAIGTPTPHQ</sequence>
<feature type="transmembrane region" description="Helical" evidence="2">
    <location>
        <begin position="95"/>
        <end position="119"/>
    </location>
</feature>
<feature type="compositionally biased region" description="Acidic residues" evidence="1">
    <location>
        <begin position="402"/>
        <end position="418"/>
    </location>
</feature>
<protein>
    <submittedName>
        <fullName evidence="3">Uncharacterized protein</fullName>
    </submittedName>
</protein>
<feature type="compositionally biased region" description="Basic and acidic residues" evidence="1">
    <location>
        <begin position="442"/>
        <end position="460"/>
    </location>
</feature>
<name>A0A1C4V1U1_9ACTN</name>
<dbReference type="EMBL" id="LT607410">
    <property type="protein sequence ID" value="SCE77765.1"/>
    <property type="molecule type" value="Genomic_DNA"/>
</dbReference>
<dbReference type="Proteomes" id="UP000198228">
    <property type="component" value="Chromosome I"/>
</dbReference>
<proteinExistence type="predicted"/>
<feature type="region of interest" description="Disordered" evidence="1">
    <location>
        <begin position="390"/>
        <end position="466"/>
    </location>
</feature>
<feature type="transmembrane region" description="Helical" evidence="2">
    <location>
        <begin position="328"/>
        <end position="350"/>
    </location>
</feature>
<feature type="transmembrane region" description="Helical" evidence="2">
    <location>
        <begin position="229"/>
        <end position="249"/>
    </location>
</feature>
<feature type="transmembrane region" description="Helical" evidence="2">
    <location>
        <begin position="302"/>
        <end position="321"/>
    </location>
</feature>
<keyword evidence="2" id="KW-0812">Transmembrane</keyword>
<evidence type="ECO:0000313" key="4">
    <source>
        <dbReference type="Proteomes" id="UP000198228"/>
    </source>
</evidence>
<feature type="transmembrane region" description="Helical" evidence="2">
    <location>
        <begin position="181"/>
        <end position="214"/>
    </location>
</feature>
<evidence type="ECO:0000313" key="3">
    <source>
        <dbReference type="EMBL" id="SCE77765.1"/>
    </source>
</evidence>
<keyword evidence="2" id="KW-0472">Membrane</keyword>
<feature type="region of interest" description="Disordered" evidence="1">
    <location>
        <begin position="482"/>
        <end position="570"/>
    </location>
</feature>
<dbReference type="AlphaFoldDB" id="A0A1C4V1U1"/>